<evidence type="ECO:0000313" key="1">
    <source>
        <dbReference type="EMBL" id="UPK89341.1"/>
    </source>
</evidence>
<accession>A0ACD3YKF3</accession>
<evidence type="ECO:0000313" key="2">
    <source>
        <dbReference type="Proteomes" id="UP000830768"/>
    </source>
</evidence>
<dbReference type="Proteomes" id="UP000830768">
    <property type="component" value="Chromosome 1"/>
</dbReference>
<gene>
    <name evidence="1" type="ORF">LCI18_000276</name>
</gene>
<organism evidence="1 2">
    <name type="scientific">Fusarium solani subsp. cucurbitae</name>
    <name type="common">Neocosmosporum cucurbitae</name>
    <dbReference type="NCBI Taxonomy" id="2747967"/>
    <lineage>
        <taxon>Eukaryota</taxon>
        <taxon>Fungi</taxon>
        <taxon>Dikarya</taxon>
        <taxon>Ascomycota</taxon>
        <taxon>Pezizomycotina</taxon>
        <taxon>Sordariomycetes</taxon>
        <taxon>Hypocreomycetidae</taxon>
        <taxon>Hypocreales</taxon>
        <taxon>Nectriaceae</taxon>
        <taxon>Fusarium</taxon>
        <taxon>Fusarium solani species complex</taxon>
    </lineage>
</organism>
<sequence length="412" mass="45654">MAPSDDDLEQALLDATYQVYRDAPDDTSVNKVRKQAEENLGLDDGFFASGGWKKKSKDVIKARVEKLLDGWVPDNKDGAASDDEADKGVKRGSSEIESPQPKPKRQKRGPKPKKPAKKVESEPSELSELTELSELSEEEKPQKKKRAPAKRKTKAKAKAKPVVSDDEDVDMESDNGKPASEDEGEDEKAKNGEAVTEEPAVSTAHETPGDDEKPTTNENGDDKPAVDEEEEYSDVIDEPVKPKRKRKDKKEAASKPTKVPKAVTKKSTTAEDPNTEEIKRLQSHLMKCGVRKLWHNELKKYGDDPKAKIRHLKKMLAEIGMEGRFSEAKAREIKERRELMAEAEAAQEMNALWGVASRGRASRSKSKQAKVVESEGSDAGGDDAEEEEDTYAARRKRARADLAFLGDDSDSE</sequence>
<dbReference type="EMBL" id="CP090030">
    <property type="protein sequence ID" value="UPK89341.1"/>
    <property type="molecule type" value="Genomic_DNA"/>
</dbReference>
<protein>
    <submittedName>
        <fullName evidence="1">Uncharacterized protein</fullName>
    </submittedName>
</protein>
<reference evidence="1" key="1">
    <citation type="submission" date="2021-11" db="EMBL/GenBank/DDBJ databases">
        <title>Fusarium solani-melongenae Genome sequencing and assembly.</title>
        <authorList>
            <person name="Xie S."/>
            <person name="Huang L."/>
            <person name="Zhang X."/>
        </authorList>
    </citation>
    <scope>NUCLEOTIDE SEQUENCE</scope>
    <source>
        <strain evidence="1">CRI 24-3</strain>
    </source>
</reference>
<keyword evidence="2" id="KW-1185">Reference proteome</keyword>
<name>A0ACD3YKF3_FUSSC</name>
<proteinExistence type="predicted"/>